<feature type="transmembrane region" description="Helical" evidence="1">
    <location>
        <begin position="21"/>
        <end position="43"/>
    </location>
</feature>
<organism evidence="2 3">
    <name type="scientific">Blautia ammoniilytica</name>
    <dbReference type="NCBI Taxonomy" id="2981782"/>
    <lineage>
        <taxon>Bacteria</taxon>
        <taxon>Bacillati</taxon>
        <taxon>Bacillota</taxon>
        <taxon>Clostridia</taxon>
        <taxon>Lachnospirales</taxon>
        <taxon>Lachnospiraceae</taxon>
        <taxon>Blautia</taxon>
    </lineage>
</organism>
<keyword evidence="1" id="KW-0812">Transmembrane</keyword>
<evidence type="ECO:0000256" key="1">
    <source>
        <dbReference type="SAM" id="Phobius"/>
    </source>
</evidence>
<dbReference type="Proteomes" id="UP001652409">
    <property type="component" value="Unassembled WGS sequence"/>
</dbReference>
<keyword evidence="3" id="KW-1185">Reference proteome</keyword>
<keyword evidence="1" id="KW-1133">Transmembrane helix</keyword>
<reference evidence="2 3" key="1">
    <citation type="journal article" date="2021" name="ISME Commun">
        <title>Automated analysis of genomic sequences facilitates high-throughput and comprehensive description of bacteria.</title>
        <authorList>
            <person name="Hitch T.C.A."/>
        </authorList>
    </citation>
    <scope>NUCLEOTIDE SEQUENCE [LARGE SCALE GENOMIC DNA]</scope>
    <source>
        <strain evidence="2 3">Sanger_23</strain>
    </source>
</reference>
<proteinExistence type="predicted"/>
<evidence type="ECO:0000313" key="3">
    <source>
        <dbReference type="Proteomes" id="UP001652409"/>
    </source>
</evidence>
<dbReference type="EMBL" id="JAOQJL010000048">
    <property type="protein sequence ID" value="MCU6767028.1"/>
    <property type="molecule type" value="Genomic_DNA"/>
</dbReference>
<keyword evidence="1" id="KW-0472">Membrane</keyword>
<evidence type="ECO:0000313" key="2">
    <source>
        <dbReference type="EMBL" id="MCU6767028.1"/>
    </source>
</evidence>
<accession>A0ABT2TXR2</accession>
<comment type="caution">
    <text evidence="2">The sequence shown here is derived from an EMBL/GenBank/DDBJ whole genome shotgun (WGS) entry which is preliminary data.</text>
</comment>
<name>A0ABT2TXR2_9FIRM</name>
<sequence>MDKKEANVDKKKSDVNKKKADVKFIVGMVILVAVMAVMCGSFWKVVSMQAAKDKEDEARQEQEAIRAICVEAGDGLKEQVFVDMTTKTVFKADIPSEGIYNRNGKLIQGDVLENGDMVKIYGDSVMTRSIPAQYPGVTKMQRMGRATLEEAQPYQQIVDDLMASTKVVTE</sequence>
<protein>
    <submittedName>
        <fullName evidence="2">Uncharacterized protein</fullName>
    </submittedName>
</protein>
<dbReference type="RefSeq" id="WP_158422756.1">
    <property type="nucleotide sequence ID" value="NZ_JAOQJL010000048.1"/>
</dbReference>
<gene>
    <name evidence="2" type="ORF">OCV61_16795</name>
</gene>